<proteinExistence type="predicted"/>
<reference evidence="3" key="1">
    <citation type="submission" date="2013-09" db="EMBL/GenBank/DDBJ databases">
        <title>Corchorus olitorius genome sequencing.</title>
        <authorList>
            <person name="Alam M."/>
            <person name="Haque M.S."/>
            <person name="Islam M.S."/>
            <person name="Emdad E.M."/>
            <person name="Islam M.M."/>
            <person name="Ahmed B."/>
            <person name="Halim A."/>
            <person name="Hossen Q.M.M."/>
            <person name="Hossain M.Z."/>
            <person name="Ahmed R."/>
            <person name="Khan M.M."/>
            <person name="Islam R."/>
            <person name="Rashid M.M."/>
            <person name="Khan S.A."/>
            <person name="Rahman M.S."/>
            <person name="Alam M."/>
            <person name="Yahiya A.S."/>
            <person name="Khan M.S."/>
            <person name="Azam M.S."/>
            <person name="Haque T."/>
            <person name="Lashkar M.Z.H."/>
            <person name="Akhand A.I."/>
            <person name="Morshed G."/>
            <person name="Roy S."/>
            <person name="Uddin K.S."/>
            <person name="Rabeya T."/>
            <person name="Hossain A.S."/>
            <person name="Chowdhury A."/>
            <person name="Snigdha A.R."/>
            <person name="Mortoza M.S."/>
            <person name="Matin S.A."/>
            <person name="Hoque S.M.E."/>
            <person name="Islam M.K."/>
            <person name="Roy D.K."/>
            <person name="Haider R."/>
            <person name="Moosa M.M."/>
            <person name="Elias S.M."/>
            <person name="Hasan A.M."/>
            <person name="Jahan S."/>
            <person name="Shafiuddin M."/>
            <person name="Mahmood N."/>
            <person name="Shommy N.S."/>
        </authorList>
    </citation>
    <scope>NUCLEOTIDE SEQUENCE [LARGE SCALE GENOMIC DNA]</scope>
    <source>
        <strain evidence="3">cv. O-4</strain>
    </source>
</reference>
<gene>
    <name evidence="2" type="ORF">COLO4_28895</name>
</gene>
<evidence type="ECO:0000256" key="1">
    <source>
        <dbReference type="SAM" id="Phobius"/>
    </source>
</evidence>
<keyword evidence="3" id="KW-1185">Reference proteome</keyword>
<feature type="transmembrane region" description="Helical" evidence="1">
    <location>
        <begin position="41"/>
        <end position="61"/>
    </location>
</feature>
<evidence type="ECO:0000313" key="2">
    <source>
        <dbReference type="EMBL" id="OMO69870.1"/>
    </source>
</evidence>
<name>A0A1R3HHU2_9ROSI</name>
<comment type="caution">
    <text evidence="2">The sequence shown here is derived from an EMBL/GenBank/DDBJ whole genome shotgun (WGS) entry which is preliminary data.</text>
</comment>
<sequence>MWPLELGCVKDHRNYTRFAPSPSVILSVLAYFNFPFSRVSFSLQVLMLSWPNGIFLGAYTISSRVK</sequence>
<dbReference type="AlphaFoldDB" id="A0A1R3HHU2"/>
<dbReference type="Proteomes" id="UP000187203">
    <property type="component" value="Unassembled WGS sequence"/>
</dbReference>
<keyword evidence="1" id="KW-0472">Membrane</keyword>
<evidence type="ECO:0000313" key="3">
    <source>
        <dbReference type="Proteomes" id="UP000187203"/>
    </source>
</evidence>
<keyword evidence="1" id="KW-0812">Transmembrane</keyword>
<protein>
    <submittedName>
        <fullName evidence="2">Uncharacterized protein</fullName>
    </submittedName>
</protein>
<organism evidence="2 3">
    <name type="scientific">Corchorus olitorius</name>
    <dbReference type="NCBI Taxonomy" id="93759"/>
    <lineage>
        <taxon>Eukaryota</taxon>
        <taxon>Viridiplantae</taxon>
        <taxon>Streptophyta</taxon>
        <taxon>Embryophyta</taxon>
        <taxon>Tracheophyta</taxon>
        <taxon>Spermatophyta</taxon>
        <taxon>Magnoliopsida</taxon>
        <taxon>eudicotyledons</taxon>
        <taxon>Gunneridae</taxon>
        <taxon>Pentapetalae</taxon>
        <taxon>rosids</taxon>
        <taxon>malvids</taxon>
        <taxon>Malvales</taxon>
        <taxon>Malvaceae</taxon>
        <taxon>Grewioideae</taxon>
        <taxon>Apeibeae</taxon>
        <taxon>Corchorus</taxon>
    </lineage>
</organism>
<dbReference type="EMBL" id="AWUE01020111">
    <property type="protein sequence ID" value="OMO69870.1"/>
    <property type="molecule type" value="Genomic_DNA"/>
</dbReference>
<accession>A0A1R3HHU2</accession>
<keyword evidence="1" id="KW-1133">Transmembrane helix</keyword>